<proteinExistence type="predicted"/>
<evidence type="ECO:0000313" key="7">
    <source>
        <dbReference type="EMBL" id="CAG8262622.1"/>
    </source>
</evidence>
<dbReference type="PROSITE" id="PS50089">
    <property type="entry name" value="ZF_RING_2"/>
    <property type="match status" value="1"/>
</dbReference>
<organism evidence="7 8">
    <name type="scientific">Penicillium salamii</name>
    <dbReference type="NCBI Taxonomy" id="1612424"/>
    <lineage>
        <taxon>Eukaryota</taxon>
        <taxon>Fungi</taxon>
        <taxon>Dikarya</taxon>
        <taxon>Ascomycota</taxon>
        <taxon>Pezizomycotina</taxon>
        <taxon>Eurotiomycetes</taxon>
        <taxon>Eurotiomycetidae</taxon>
        <taxon>Eurotiales</taxon>
        <taxon>Aspergillaceae</taxon>
        <taxon>Penicillium</taxon>
    </lineage>
</organism>
<dbReference type="Proteomes" id="UP001152592">
    <property type="component" value="Unassembled WGS sequence"/>
</dbReference>
<dbReference type="InterPro" id="IPR013083">
    <property type="entry name" value="Znf_RING/FYVE/PHD"/>
</dbReference>
<comment type="caution">
    <text evidence="7">The sequence shown here is derived from an EMBL/GenBank/DDBJ whole genome shotgun (WGS) entry which is preliminary data.</text>
</comment>
<evidence type="ECO:0000256" key="5">
    <source>
        <dbReference type="SAM" id="MobiDB-lite"/>
    </source>
</evidence>
<dbReference type="Gene3D" id="3.30.40.10">
    <property type="entry name" value="Zinc/RING finger domain, C3HC4 (zinc finger)"/>
    <property type="match status" value="1"/>
</dbReference>
<dbReference type="AlphaFoldDB" id="A0A9W4N2B2"/>
<dbReference type="SUPFAM" id="SSF57903">
    <property type="entry name" value="FYVE/PHD zinc finger"/>
    <property type="match status" value="1"/>
</dbReference>
<accession>A0A9W4N2B2</accession>
<feature type="region of interest" description="Disordered" evidence="5">
    <location>
        <begin position="99"/>
        <end position="128"/>
    </location>
</feature>
<keyword evidence="1" id="KW-0479">Metal-binding</keyword>
<feature type="domain" description="RING-type" evidence="6">
    <location>
        <begin position="217"/>
        <end position="264"/>
    </location>
</feature>
<dbReference type="OrthoDB" id="10017208at2759"/>
<evidence type="ECO:0000256" key="3">
    <source>
        <dbReference type="ARBA" id="ARBA00022833"/>
    </source>
</evidence>
<evidence type="ECO:0000256" key="4">
    <source>
        <dbReference type="PROSITE-ProRule" id="PRU00175"/>
    </source>
</evidence>
<dbReference type="InterPro" id="IPR001841">
    <property type="entry name" value="Znf_RING"/>
</dbReference>
<evidence type="ECO:0000313" key="8">
    <source>
        <dbReference type="Proteomes" id="UP001152592"/>
    </source>
</evidence>
<evidence type="ECO:0000256" key="1">
    <source>
        <dbReference type="ARBA" id="ARBA00022723"/>
    </source>
</evidence>
<dbReference type="EMBL" id="CAJVPD010000040">
    <property type="protein sequence ID" value="CAG8262622.1"/>
    <property type="molecule type" value="Genomic_DNA"/>
</dbReference>
<keyword evidence="3" id="KW-0862">Zinc</keyword>
<keyword evidence="2 4" id="KW-0863">Zinc-finger</keyword>
<sequence length="348" mass="38286">MPDPQWLWDPLFVCQMGPLGVEKTCCGITKKGNTCKLAVKKETLKEGRHKLSNLARRPFDLSTLESQLNDIVSFFLCKKWHRGRQQNDVKQRWFNAAVRNQPQAQTSPHRDSSPSSAEEISDSQEGLRGAIEPDVLSTLMWDVEEISSPELFTSTRIGSSQPPGREVTADMLTTNRVPWDVSPDDPAVLSVSNEYGGVHSIQLHTFCQGTCPEGAKCPVCFEEESDNPIILQCDTCKGVVHLECMEGWLAHRIPGNNTSCPIHRCNGSFTALHPSAFAGNATSESNIEEDLEDTGTLAGGSGAPTAPPQRRSPSPARRSNRSPLSDASISSLIRRSARPRRVPDRFLP</sequence>
<protein>
    <recommendedName>
        <fullName evidence="6">RING-type domain-containing protein</fullName>
    </recommendedName>
</protein>
<evidence type="ECO:0000259" key="6">
    <source>
        <dbReference type="PROSITE" id="PS50089"/>
    </source>
</evidence>
<feature type="region of interest" description="Disordered" evidence="5">
    <location>
        <begin position="289"/>
        <end position="348"/>
    </location>
</feature>
<evidence type="ECO:0000256" key="2">
    <source>
        <dbReference type="ARBA" id="ARBA00022771"/>
    </source>
</evidence>
<dbReference type="Pfam" id="PF12906">
    <property type="entry name" value="RINGv"/>
    <property type="match status" value="1"/>
</dbReference>
<name>A0A9W4N2B2_9EURO</name>
<dbReference type="InterPro" id="IPR011011">
    <property type="entry name" value="Znf_FYVE_PHD"/>
</dbReference>
<dbReference type="InterPro" id="IPR011016">
    <property type="entry name" value="Znf_RING-CH"/>
</dbReference>
<dbReference type="GO" id="GO:0008270">
    <property type="term" value="F:zinc ion binding"/>
    <property type="evidence" value="ECO:0007669"/>
    <property type="project" value="UniProtKB-KW"/>
</dbReference>
<feature type="compositionally biased region" description="Low complexity" evidence="5">
    <location>
        <begin position="308"/>
        <end position="334"/>
    </location>
</feature>
<reference evidence="7" key="1">
    <citation type="submission" date="2021-07" db="EMBL/GenBank/DDBJ databases">
        <authorList>
            <person name="Branca A.L. A."/>
        </authorList>
    </citation>
    <scope>NUCLEOTIDE SEQUENCE</scope>
</reference>
<gene>
    <name evidence="7" type="ORF">PSALAMII_LOCUS980</name>
</gene>